<feature type="region of interest" description="Disordered" evidence="1">
    <location>
        <begin position="437"/>
        <end position="496"/>
    </location>
</feature>
<dbReference type="Proteomes" id="UP000054270">
    <property type="component" value="Unassembled WGS sequence"/>
</dbReference>
<keyword evidence="3" id="KW-1185">Reference proteome</keyword>
<evidence type="ECO:0000256" key="1">
    <source>
        <dbReference type="SAM" id="MobiDB-lite"/>
    </source>
</evidence>
<evidence type="ECO:0000313" key="3">
    <source>
        <dbReference type="Proteomes" id="UP000054270"/>
    </source>
</evidence>
<feature type="compositionally biased region" description="Low complexity" evidence="1">
    <location>
        <begin position="363"/>
        <end position="376"/>
    </location>
</feature>
<organism evidence="2 3">
    <name type="scientific">Hypholoma sublateritium (strain FD-334 SS-4)</name>
    <dbReference type="NCBI Taxonomy" id="945553"/>
    <lineage>
        <taxon>Eukaryota</taxon>
        <taxon>Fungi</taxon>
        <taxon>Dikarya</taxon>
        <taxon>Basidiomycota</taxon>
        <taxon>Agaricomycotina</taxon>
        <taxon>Agaricomycetes</taxon>
        <taxon>Agaricomycetidae</taxon>
        <taxon>Agaricales</taxon>
        <taxon>Agaricineae</taxon>
        <taxon>Strophariaceae</taxon>
        <taxon>Hypholoma</taxon>
    </lineage>
</organism>
<name>A0A0D2KZ73_HYPSF</name>
<dbReference type="AlphaFoldDB" id="A0A0D2KZ73"/>
<proteinExistence type="predicted"/>
<gene>
    <name evidence="2" type="ORF">HYPSUDRAFT_204337</name>
</gene>
<dbReference type="EMBL" id="KN817574">
    <property type="protein sequence ID" value="KJA19752.1"/>
    <property type="molecule type" value="Genomic_DNA"/>
</dbReference>
<feature type="region of interest" description="Disordered" evidence="1">
    <location>
        <begin position="411"/>
        <end position="430"/>
    </location>
</feature>
<feature type="region of interest" description="Disordered" evidence="1">
    <location>
        <begin position="585"/>
        <end position="610"/>
    </location>
</feature>
<reference evidence="3" key="1">
    <citation type="submission" date="2014-04" db="EMBL/GenBank/DDBJ databases">
        <title>Evolutionary Origins and Diversification of the Mycorrhizal Mutualists.</title>
        <authorList>
            <consortium name="DOE Joint Genome Institute"/>
            <consortium name="Mycorrhizal Genomics Consortium"/>
            <person name="Kohler A."/>
            <person name="Kuo A."/>
            <person name="Nagy L.G."/>
            <person name="Floudas D."/>
            <person name="Copeland A."/>
            <person name="Barry K.W."/>
            <person name="Cichocki N."/>
            <person name="Veneault-Fourrey C."/>
            <person name="LaButti K."/>
            <person name="Lindquist E.A."/>
            <person name="Lipzen A."/>
            <person name="Lundell T."/>
            <person name="Morin E."/>
            <person name="Murat C."/>
            <person name="Riley R."/>
            <person name="Ohm R."/>
            <person name="Sun H."/>
            <person name="Tunlid A."/>
            <person name="Henrissat B."/>
            <person name="Grigoriev I.V."/>
            <person name="Hibbett D.S."/>
            <person name="Martin F."/>
        </authorList>
    </citation>
    <scope>NUCLEOTIDE SEQUENCE [LARGE SCALE GENOMIC DNA]</scope>
    <source>
        <strain evidence="3">FD-334 SS-4</strain>
    </source>
</reference>
<sequence>MAITNYKPQAKTVDIQRIHPDAVLGDHSLVYNHYHPFVVSESISATAAFPQGVLSNFRIQDSLPLSTSISGHHMECDPVPAEFMEVDDRGGGYYTNYGNLSVIIPMDTLDDDDFPMEVDRDMTAAVPAPEPAFPDFLPFISPRASDNFIHMEHEPSLGLQSFDVLPLSQVARSPHETIQPILHTETGTWPTFSEAPSEPAHIHLSTSPVLDYLSSHMNIAYMTEGSRILDLFESNSATSESGQYAKADSTQICLPPSNVELATSSDVEVSSSFASSVCSERQPTTPATPSHEETADCALSPLTSTHSGPSSEFNLDDLCLNELRPCFRPNADASLPLSPSLELAQKRNTTNSKCNIFELHTTSGPSSSSEPSVSVSAAREPNLDADGKPLARLTANCVMKPGSAILSRTLATERRQASSSHGPPAAESMKNVSAIEDEKMSSVSSASPEGNKVNLPDCDGPVRSPRPAPLGHTQDRKLAPNGPASPSEKENSPATMLMLNTPTNNTNWMPTRFPLSTVDSNIPPQMTKETLSPVRLTLGAKLILRDNPSTRSAEEPFTARFAEITTPASPPGSNRENVDALSFTPRTPTWAESPSSMCLPSTPPPTPQDIPILLSERQFVIMRRDRRRYRCIRLLDSGDAPGPALLDSAKALPTENSADTLHAAEREQRQLQRWTFGPGTVLKVLPGAVPTAEYHDASIVLPRPIESKPLSYRMLRQLFGW</sequence>
<accession>A0A0D2KZ73</accession>
<feature type="region of interest" description="Disordered" evidence="1">
    <location>
        <begin position="358"/>
        <end position="387"/>
    </location>
</feature>
<evidence type="ECO:0000313" key="2">
    <source>
        <dbReference type="EMBL" id="KJA19752.1"/>
    </source>
</evidence>
<protein>
    <submittedName>
        <fullName evidence="2">Uncharacterized protein</fullName>
    </submittedName>
</protein>